<gene>
    <name evidence="4" type="primary">tadA</name>
    <name evidence="4" type="ORF">GCM10023311_08080</name>
</gene>
<dbReference type="InterPro" id="IPR002125">
    <property type="entry name" value="CMP_dCMP_dom"/>
</dbReference>
<keyword evidence="5" id="KW-1185">Reference proteome</keyword>
<evidence type="ECO:0000313" key="5">
    <source>
        <dbReference type="Proteomes" id="UP001500433"/>
    </source>
</evidence>
<dbReference type="RefSeq" id="WP_345272759.1">
    <property type="nucleotide sequence ID" value="NZ_BAABJH010000001.1"/>
</dbReference>
<organism evidence="4 5">
    <name type="scientific">Flaviramulus aquimarinus</name>
    <dbReference type="NCBI Taxonomy" id="1170456"/>
    <lineage>
        <taxon>Bacteria</taxon>
        <taxon>Pseudomonadati</taxon>
        <taxon>Bacteroidota</taxon>
        <taxon>Flavobacteriia</taxon>
        <taxon>Flavobacteriales</taxon>
        <taxon>Flavobacteriaceae</taxon>
        <taxon>Flaviramulus</taxon>
    </lineage>
</organism>
<sequence length="155" mass="17108">MMTIKTHSDYMEYCLVLAEKALSNGNPPVGAILVYRNEVIGEGIESGKSTSDITNHAEINAIRNAIQKGKVDFLSDSIMYTTHEPCIMCSYVIRHHKISKIVFGTEVQFVGGCTSKLNVLTTDAVPKWGTGPEIIKGVLKDRCDILSKKFENSLK</sequence>
<keyword evidence="1" id="KW-0479">Metal-binding</keyword>
<dbReference type="CDD" id="cd01285">
    <property type="entry name" value="nucleoside_deaminase"/>
    <property type="match status" value="1"/>
</dbReference>
<dbReference type="PANTHER" id="PTHR11079:SF203">
    <property type="entry name" value="CMP_DCMP-TYPE DEAMINASE DOMAIN-CONTAINING PROTEIN"/>
    <property type="match status" value="1"/>
</dbReference>
<dbReference type="PANTHER" id="PTHR11079">
    <property type="entry name" value="CYTOSINE DEAMINASE FAMILY MEMBER"/>
    <property type="match status" value="1"/>
</dbReference>
<feature type="domain" description="CMP/dCMP-type deaminase" evidence="3">
    <location>
        <begin position="5"/>
        <end position="133"/>
    </location>
</feature>
<dbReference type="InterPro" id="IPR016192">
    <property type="entry name" value="APOBEC/CMP_deaminase_Zn-bd"/>
</dbReference>
<reference evidence="5" key="1">
    <citation type="journal article" date="2019" name="Int. J. Syst. Evol. Microbiol.">
        <title>The Global Catalogue of Microorganisms (GCM) 10K type strain sequencing project: providing services to taxonomists for standard genome sequencing and annotation.</title>
        <authorList>
            <consortium name="The Broad Institute Genomics Platform"/>
            <consortium name="The Broad Institute Genome Sequencing Center for Infectious Disease"/>
            <person name="Wu L."/>
            <person name="Ma J."/>
        </authorList>
    </citation>
    <scope>NUCLEOTIDE SEQUENCE [LARGE SCALE GENOMIC DNA]</scope>
    <source>
        <strain evidence="5">JCM 18274</strain>
    </source>
</reference>
<evidence type="ECO:0000256" key="1">
    <source>
        <dbReference type="ARBA" id="ARBA00022723"/>
    </source>
</evidence>
<protein>
    <submittedName>
        <fullName evidence="4">tRNA adenosine(34) deaminase TadA</fullName>
    </submittedName>
</protein>
<name>A0ABP9ETK9_9FLAO</name>
<evidence type="ECO:0000256" key="2">
    <source>
        <dbReference type="ARBA" id="ARBA00022833"/>
    </source>
</evidence>
<dbReference type="SUPFAM" id="SSF53927">
    <property type="entry name" value="Cytidine deaminase-like"/>
    <property type="match status" value="1"/>
</dbReference>
<keyword evidence="2" id="KW-0862">Zinc</keyword>
<dbReference type="InterPro" id="IPR016193">
    <property type="entry name" value="Cytidine_deaminase-like"/>
</dbReference>
<proteinExistence type="predicted"/>
<comment type="caution">
    <text evidence="4">The sequence shown here is derived from an EMBL/GenBank/DDBJ whole genome shotgun (WGS) entry which is preliminary data.</text>
</comment>
<dbReference type="Gene3D" id="3.40.140.10">
    <property type="entry name" value="Cytidine Deaminase, domain 2"/>
    <property type="match status" value="1"/>
</dbReference>
<dbReference type="EMBL" id="BAABJH010000001">
    <property type="protein sequence ID" value="GAA4886888.1"/>
    <property type="molecule type" value="Genomic_DNA"/>
</dbReference>
<dbReference type="PROSITE" id="PS00903">
    <property type="entry name" value="CYT_DCMP_DEAMINASES_1"/>
    <property type="match status" value="1"/>
</dbReference>
<accession>A0ABP9ETK9</accession>
<dbReference type="Proteomes" id="UP001500433">
    <property type="component" value="Unassembled WGS sequence"/>
</dbReference>
<dbReference type="PROSITE" id="PS51747">
    <property type="entry name" value="CYT_DCMP_DEAMINASES_2"/>
    <property type="match status" value="1"/>
</dbReference>
<dbReference type="Pfam" id="PF00383">
    <property type="entry name" value="dCMP_cyt_deam_1"/>
    <property type="match status" value="1"/>
</dbReference>
<evidence type="ECO:0000259" key="3">
    <source>
        <dbReference type="PROSITE" id="PS51747"/>
    </source>
</evidence>
<evidence type="ECO:0000313" key="4">
    <source>
        <dbReference type="EMBL" id="GAA4886888.1"/>
    </source>
</evidence>